<sequence length="161" mass="18021">MAGYRGHSREGTLYDDPDGSFQQDLVYALNAGVRHTVNVALTQVIQPIKHHLLGFAEQQGWMPHPRSQEELPFSQDPSSASDANPHEADFDQLLQALSKDHNYSLSQSLHPRDVSKEDSDSSASSQAPEKDPDSPPRKRKAKSWHAEVPSQAEGFNFRTRF</sequence>
<protein>
    <submittedName>
        <fullName evidence="2">Uncharacterized protein</fullName>
    </submittedName>
</protein>
<dbReference type="AlphaFoldDB" id="A0AAV7KTA0"/>
<accession>A0AAV7KTA0</accession>
<dbReference type="EMBL" id="JANPWB010000016">
    <property type="protein sequence ID" value="KAJ1082676.1"/>
    <property type="molecule type" value="Genomic_DNA"/>
</dbReference>
<organism evidence="2 3">
    <name type="scientific">Pleurodeles waltl</name>
    <name type="common">Iberian ribbed newt</name>
    <dbReference type="NCBI Taxonomy" id="8319"/>
    <lineage>
        <taxon>Eukaryota</taxon>
        <taxon>Metazoa</taxon>
        <taxon>Chordata</taxon>
        <taxon>Craniata</taxon>
        <taxon>Vertebrata</taxon>
        <taxon>Euteleostomi</taxon>
        <taxon>Amphibia</taxon>
        <taxon>Batrachia</taxon>
        <taxon>Caudata</taxon>
        <taxon>Salamandroidea</taxon>
        <taxon>Salamandridae</taxon>
        <taxon>Pleurodelinae</taxon>
        <taxon>Pleurodeles</taxon>
    </lineage>
</organism>
<feature type="compositionally biased region" description="Basic and acidic residues" evidence="1">
    <location>
        <begin position="110"/>
        <end position="119"/>
    </location>
</feature>
<comment type="caution">
    <text evidence="2">The sequence shown here is derived from an EMBL/GenBank/DDBJ whole genome shotgun (WGS) entry which is preliminary data.</text>
</comment>
<dbReference type="Proteomes" id="UP001066276">
    <property type="component" value="Chromosome 12"/>
</dbReference>
<keyword evidence="3" id="KW-1185">Reference proteome</keyword>
<name>A0AAV7KTA0_PLEWA</name>
<reference evidence="2" key="1">
    <citation type="journal article" date="2022" name="bioRxiv">
        <title>Sequencing and chromosome-scale assembly of the giantPleurodeles waltlgenome.</title>
        <authorList>
            <person name="Brown T."/>
            <person name="Elewa A."/>
            <person name="Iarovenko S."/>
            <person name="Subramanian E."/>
            <person name="Araus A.J."/>
            <person name="Petzold A."/>
            <person name="Susuki M."/>
            <person name="Suzuki K.-i.T."/>
            <person name="Hayashi T."/>
            <person name="Toyoda A."/>
            <person name="Oliveira C."/>
            <person name="Osipova E."/>
            <person name="Leigh N.D."/>
            <person name="Simon A."/>
            <person name="Yun M.H."/>
        </authorList>
    </citation>
    <scope>NUCLEOTIDE SEQUENCE</scope>
    <source>
        <strain evidence="2">20211129_DDA</strain>
        <tissue evidence="2">Liver</tissue>
    </source>
</reference>
<evidence type="ECO:0000313" key="2">
    <source>
        <dbReference type="EMBL" id="KAJ1082676.1"/>
    </source>
</evidence>
<gene>
    <name evidence="2" type="ORF">NDU88_002841</name>
</gene>
<evidence type="ECO:0000313" key="3">
    <source>
        <dbReference type="Proteomes" id="UP001066276"/>
    </source>
</evidence>
<feature type="region of interest" description="Disordered" evidence="1">
    <location>
        <begin position="61"/>
        <end position="161"/>
    </location>
</feature>
<evidence type="ECO:0000256" key="1">
    <source>
        <dbReference type="SAM" id="MobiDB-lite"/>
    </source>
</evidence>
<proteinExistence type="predicted"/>